<accession>A0A1M6B3E7</accession>
<dbReference type="RefSeq" id="WP_073992552.1">
    <property type="nucleotide sequence ID" value="NZ_FQYT01000003.1"/>
</dbReference>
<proteinExistence type="predicted"/>
<protein>
    <recommendedName>
        <fullName evidence="3">Phage transcriptional activator, RinA family</fullName>
    </recommendedName>
</protein>
<evidence type="ECO:0000313" key="1">
    <source>
        <dbReference type="EMBL" id="SHI43235.1"/>
    </source>
</evidence>
<evidence type="ECO:0008006" key="3">
    <source>
        <dbReference type="Google" id="ProtNLM"/>
    </source>
</evidence>
<dbReference type="AlphaFoldDB" id="A0A1M6B3E7"/>
<organism evidence="1 2">
    <name type="scientific">Parasporobacterium paucivorans DSM 15970</name>
    <dbReference type="NCBI Taxonomy" id="1122934"/>
    <lineage>
        <taxon>Bacteria</taxon>
        <taxon>Bacillati</taxon>
        <taxon>Bacillota</taxon>
        <taxon>Clostridia</taxon>
        <taxon>Lachnospirales</taxon>
        <taxon>Lachnospiraceae</taxon>
        <taxon>Parasporobacterium</taxon>
    </lineage>
</organism>
<dbReference type="STRING" id="1122934.SAMN02745691_00249"/>
<dbReference type="Proteomes" id="UP000184342">
    <property type="component" value="Unassembled WGS sequence"/>
</dbReference>
<gene>
    <name evidence="1" type="ORF">SAMN02745691_00249</name>
</gene>
<reference evidence="1 2" key="1">
    <citation type="submission" date="2016-11" db="EMBL/GenBank/DDBJ databases">
        <authorList>
            <person name="Jaros S."/>
            <person name="Januszkiewicz K."/>
            <person name="Wedrychowicz H."/>
        </authorList>
    </citation>
    <scope>NUCLEOTIDE SEQUENCE [LARGE SCALE GENOMIC DNA]</scope>
    <source>
        <strain evidence="1 2">DSM 15970</strain>
    </source>
</reference>
<sequence>MTREELKQIYYINDEIKMWQRELERMQCQSLVKGQVLTGMPFNTGISDSTGNTAIEMETVREIIKGKLAEIQLQRGKIMHYINSVPDSQMRQIMYFRNVSCMSWNQIAMELGGYNTADCIRKTYDRYFKKDMVKT</sequence>
<name>A0A1M6B3E7_9FIRM</name>
<evidence type="ECO:0000313" key="2">
    <source>
        <dbReference type="Proteomes" id="UP000184342"/>
    </source>
</evidence>
<keyword evidence="2" id="KW-1185">Reference proteome</keyword>
<dbReference type="EMBL" id="FQYT01000003">
    <property type="protein sequence ID" value="SHI43235.1"/>
    <property type="molecule type" value="Genomic_DNA"/>
</dbReference>
<dbReference type="OrthoDB" id="1698141at2"/>